<protein>
    <submittedName>
        <fullName evidence="2">Uncharacterized protein</fullName>
    </submittedName>
</protein>
<keyword evidence="1" id="KW-0472">Membrane</keyword>
<feature type="transmembrane region" description="Helical" evidence="1">
    <location>
        <begin position="59"/>
        <end position="77"/>
    </location>
</feature>
<reference evidence="2 3" key="1">
    <citation type="submission" date="2016-08" db="EMBL/GenBank/DDBJ databases">
        <title>A Parts List for Fungal Cellulosomes Revealed by Comparative Genomics.</title>
        <authorList>
            <consortium name="DOE Joint Genome Institute"/>
            <person name="Haitjema C.H."/>
            <person name="Gilmore S.P."/>
            <person name="Henske J.K."/>
            <person name="Solomon K.V."/>
            <person name="De Groot R."/>
            <person name="Kuo A."/>
            <person name="Mondo S.J."/>
            <person name="Salamov A.A."/>
            <person name="Labutti K."/>
            <person name="Zhao Z."/>
            <person name="Chiniquy J."/>
            <person name="Barry K."/>
            <person name="Brewer H.M."/>
            <person name="Purvine S.O."/>
            <person name="Wright A.T."/>
            <person name="Boxma B."/>
            <person name="Van Alen T."/>
            <person name="Hackstein J.H."/>
            <person name="Baker S.E."/>
            <person name="Grigoriev I.V."/>
            <person name="O'Malley M.A."/>
        </authorList>
    </citation>
    <scope>NUCLEOTIDE SEQUENCE [LARGE SCALE GENOMIC DNA]</scope>
    <source>
        <strain evidence="2 3">G1</strain>
    </source>
</reference>
<evidence type="ECO:0000256" key="1">
    <source>
        <dbReference type="SAM" id="Phobius"/>
    </source>
</evidence>
<dbReference type="OrthoDB" id="10427387at2759"/>
<evidence type="ECO:0000313" key="3">
    <source>
        <dbReference type="Proteomes" id="UP000193920"/>
    </source>
</evidence>
<accession>A0A1Y2AGS9</accession>
<organism evidence="2 3">
    <name type="scientific">Neocallimastix californiae</name>
    <dbReference type="NCBI Taxonomy" id="1754190"/>
    <lineage>
        <taxon>Eukaryota</taxon>
        <taxon>Fungi</taxon>
        <taxon>Fungi incertae sedis</taxon>
        <taxon>Chytridiomycota</taxon>
        <taxon>Chytridiomycota incertae sedis</taxon>
        <taxon>Neocallimastigomycetes</taxon>
        <taxon>Neocallimastigales</taxon>
        <taxon>Neocallimastigaceae</taxon>
        <taxon>Neocallimastix</taxon>
    </lineage>
</organism>
<feature type="transmembrane region" description="Helical" evidence="1">
    <location>
        <begin position="97"/>
        <end position="120"/>
    </location>
</feature>
<keyword evidence="3" id="KW-1185">Reference proteome</keyword>
<sequence>MFIVSTVDLFDIDNIIIYNKCNGVTTLYFTISLIYLIILASWTINLFRFYKVSSNLRLHTLMTYFICLKTIVTVIKYNDFVNVCTSGETTYGIYDSLWILFEFILSILTCLFLILISKGWGIVHVYLNPNDMKSATYLSICISFLAIILSDRNIYTLIFIVLMYIFILNILFNSSRGIIKSLEYYLDLLKNSIPGGDFTYHHNTLKLNLMNVLVTSGSLMLIFSIIMYLLSYVLGKHYLLWLIFDEIFDLIAILPLIYSLRLRIIKKFGIQPLNDIQREVEEDITDQLSENDYEMSINQPEAKKFYLIVTSNKNIKHSQVTTQLAEIIENQ</sequence>
<comment type="caution">
    <text evidence="2">The sequence shown here is derived from an EMBL/GenBank/DDBJ whole genome shotgun (WGS) entry which is preliminary data.</text>
</comment>
<feature type="transmembrane region" description="Helical" evidence="1">
    <location>
        <begin position="154"/>
        <end position="172"/>
    </location>
</feature>
<feature type="transmembrane region" description="Helical" evidence="1">
    <location>
        <begin position="27"/>
        <end position="47"/>
    </location>
</feature>
<keyword evidence="1" id="KW-0812">Transmembrane</keyword>
<proteinExistence type="predicted"/>
<feature type="transmembrane region" description="Helical" evidence="1">
    <location>
        <begin position="209"/>
        <end position="232"/>
    </location>
</feature>
<feature type="transmembrane region" description="Helical" evidence="1">
    <location>
        <begin position="238"/>
        <end position="258"/>
    </location>
</feature>
<keyword evidence="1" id="KW-1133">Transmembrane helix</keyword>
<dbReference type="Proteomes" id="UP000193920">
    <property type="component" value="Unassembled WGS sequence"/>
</dbReference>
<evidence type="ECO:0000313" key="2">
    <source>
        <dbReference type="EMBL" id="ORY21771.1"/>
    </source>
</evidence>
<feature type="transmembrane region" description="Helical" evidence="1">
    <location>
        <begin position="132"/>
        <end position="148"/>
    </location>
</feature>
<gene>
    <name evidence="2" type="ORF">LY90DRAFT_136809</name>
</gene>
<dbReference type="AlphaFoldDB" id="A0A1Y2AGS9"/>
<name>A0A1Y2AGS9_9FUNG</name>
<dbReference type="EMBL" id="MCOG01000259">
    <property type="protein sequence ID" value="ORY21771.1"/>
    <property type="molecule type" value="Genomic_DNA"/>
</dbReference>